<evidence type="ECO:0000313" key="7">
    <source>
        <dbReference type="EMBL" id="EFX87285.1"/>
    </source>
</evidence>
<dbReference type="Pfam" id="PF02185">
    <property type="entry name" value="HR1"/>
    <property type="match status" value="1"/>
</dbReference>
<feature type="domain" description="BRO1" evidence="5">
    <location>
        <begin position="91"/>
        <end position="480"/>
    </location>
</feature>
<dbReference type="eggNOG" id="KOG2220">
    <property type="taxonomic scope" value="Eukaryota"/>
</dbReference>
<dbReference type="GO" id="GO:0007165">
    <property type="term" value="P:signal transduction"/>
    <property type="evidence" value="ECO:0007669"/>
    <property type="project" value="InterPro"/>
</dbReference>
<comment type="similarity">
    <text evidence="1">Belongs to the RHPN family.</text>
</comment>
<dbReference type="HOGENOM" id="CLU_006514_1_0_1"/>
<dbReference type="InterPro" id="IPR004328">
    <property type="entry name" value="BRO1_dom"/>
</dbReference>
<dbReference type="KEGG" id="dpx:DAPPUDRAFT_43798"/>
<evidence type="ECO:0000256" key="2">
    <source>
        <dbReference type="PROSITE-ProRule" id="PRU01207"/>
    </source>
</evidence>
<dbReference type="AlphaFoldDB" id="E9FZC9"/>
<dbReference type="PROSITE" id="PS51180">
    <property type="entry name" value="BRO1"/>
    <property type="match status" value="1"/>
</dbReference>
<dbReference type="InterPro" id="IPR036274">
    <property type="entry name" value="HR1_rpt_sf"/>
</dbReference>
<organism evidence="7 8">
    <name type="scientific">Daphnia pulex</name>
    <name type="common">Water flea</name>
    <dbReference type="NCBI Taxonomy" id="6669"/>
    <lineage>
        <taxon>Eukaryota</taxon>
        <taxon>Metazoa</taxon>
        <taxon>Ecdysozoa</taxon>
        <taxon>Arthropoda</taxon>
        <taxon>Crustacea</taxon>
        <taxon>Branchiopoda</taxon>
        <taxon>Diplostraca</taxon>
        <taxon>Cladocera</taxon>
        <taxon>Anomopoda</taxon>
        <taxon>Daphniidae</taxon>
        <taxon>Daphnia</taxon>
    </lineage>
</organism>
<dbReference type="PROSITE" id="PS51860">
    <property type="entry name" value="REM_1"/>
    <property type="match status" value="1"/>
</dbReference>
<dbReference type="InterPro" id="IPR047138">
    <property type="entry name" value="RHPN1_2"/>
</dbReference>
<protein>
    <recommendedName>
        <fullName evidence="9">Rhophilin-2</fullName>
    </recommendedName>
</protein>
<dbReference type="Pfam" id="PF00595">
    <property type="entry name" value="PDZ"/>
    <property type="match status" value="1"/>
</dbReference>
<evidence type="ECO:0008006" key="9">
    <source>
        <dbReference type="Google" id="ProtNLM"/>
    </source>
</evidence>
<feature type="coiled-coil region" evidence="3">
    <location>
        <begin position="10"/>
        <end position="37"/>
    </location>
</feature>
<dbReference type="PROSITE" id="PS50106">
    <property type="entry name" value="PDZ"/>
    <property type="match status" value="1"/>
</dbReference>
<dbReference type="SUPFAM" id="SSF50156">
    <property type="entry name" value="PDZ domain-like"/>
    <property type="match status" value="1"/>
</dbReference>
<feature type="domain" description="PDZ" evidence="4">
    <location>
        <begin position="494"/>
        <end position="572"/>
    </location>
</feature>
<dbReference type="OMA" id="PPVHDYM"/>
<dbReference type="EMBL" id="GL732528">
    <property type="protein sequence ID" value="EFX87285.1"/>
    <property type="molecule type" value="Genomic_DNA"/>
</dbReference>
<evidence type="ECO:0000256" key="1">
    <source>
        <dbReference type="ARBA" id="ARBA00010369"/>
    </source>
</evidence>
<dbReference type="InterPro" id="IPR011072">
    <property type="entry name" value="HR1_rho-bd"/>
</dbReference>
<accession>E9FZC9</accession>
<reference evidence="7 8" key="1">
    <citation type="journal article" date="2011" name="Science">
        <title>The ecoresponsive genome of Daphnia pulex.</title>
        <authorList>
            <person name="Colbourne J.K."/>
            <person name="Pfrender M.E."/>
            <person name="Gilbert D."/>
            <person name="Thomas W.K."/>
            <person name="Tucker A."/>
            <person name="Oakley T.H."/>
            <person name="Tokishita S."/>
            <person name="Aerts A."/>
            <person name="Arnold G.J."/>
            <person name="Basu M.K."/>
            <person name="Bauer D.J."/>
            <person name="Caceres C.E."/>
            <person name="Carmel L."/>
            <person name="Casola C."/>
            <person name="Choi J.H."/>
            <person name="Detter J.C."/>
            <person name="Dong Q."/>
            <person name="Dusheyko S."/>
            <person name="Eads B.D."/>
            <person name="Frohlich T."/>
            <person name="Geiler-Samerotte K.A."/>
            <person name="Gerlach D."/>
            <person name="Hatcher P."/>
            <person name="Jogdeo S."/>
            <person name="Krijgsveld J."/>
            <person name="Kriventseva E.V."/>
            <person name="Kultz D."/>
            <person name="Laforsch C."/>
            <person name="Lindquist E."/>
            <person name="Lopez J."/>
            <person name="Manak J.R."/>
            <person name="Muller J."/>
            <person name="Pangilinan J."/>
            <person name="Patwardhan R.P."/>
            <person name="Pitluck S."/>
            <person name="Pritham E.J."/>
            <person name="Rechtsteiner A."/>
            <person name="Rho M."/>
            <person name="Rogozin I.B."/>
            <person name="Sakarya O."/>
            <person name="Salamov A."/>
            <person name="Schaack S."/>
            <person name="Shapiro H."/>
            <person name="Shiga Y."/>
            <person name="Skalitzky C."/>
            <person name="Smith Z."/>
            <person name="Souvorov A."/>
            <person name="Sung W."/>
            <person name="Tang Z."/>
            <person name="Tsuchiya D."/>
            <person name="Tu H."/>
            <person name="Vos H."/>
            <person name="Wang M."/>
            <person name="Wolf Y.I."/>
            <person name="Yamagata H."/>
            <person name="Yamada T."/>
            <person name="Ye Y."/>
            <person name="Shaw J.R."/>
            <person name="Andrews J."/>
            <person name="Crease T.J."/>
            <person name="Tang H."/>
            <person name="Lucas S.M."/>
            <person name="Robertson H.M."/>
            <person name="Bork P."/>
            <person name="Koonin E.V."/>
            <person name="Zdobnov E.M."/>
            <person name="Grigoriev I.V."/>
            <person name="Lynch M."/>
            <person name="Boore J.L."/>
        </authorList>
    </citation>
    <scope>NUCLEOTIDE SEQUENCE [LARGE SCALE GENOMIC DNA]</scope>
</reference>
<dbReference type="InParanoid" id="E9FZC9"/>
<dbReference type="PANTHER" id="PTHR23031:SF15">
    <property type="entry name" value="LD12055P"/>
    <property type="match status" value="1"/>
</dbReference>
<evidence type="ECO:0000256" key="3">
    <source>
        <dbReference type="SAM" id="Coils"/>
    </source>
</evidence>
<dbReference type="Pfam" id="PF03097">
    <property type="entry name" value="BRO1"/>
    <property type="match status" value="1"/>
</dbReference>
<dbReference type="STRING" id="6669.E9FZC9"/>
<dbReference type="CDD" id="cd11633">
    <property type="entry name" value="HR1_Rhophilin-1"/>
    <property type="match status" value="1"/>
</dbReference>
<name>E9FZC9_DAPPU</name>
<feature type="non-terminal residue" evidence="7">
    <location>
        <position position="585"/>
    </location>
</feature>
<dbReference type="Gene3D" id="1.25.40.280">
    <property type="entry name" value="alix/aip1 like domains"/>
    <property type="match status" value="1"/>
</dbReference>
<dbReference type="Gene3D" id="1.10.287.160">
    <property type="entry name" value="HR1 repeat"/>
    <property type="match status" value="1"/>
</dbReference>
<keyword evidence="8" id="KW-1185">Reference proteome</keyword>
<dbReference type="InterPro" id="IPR038499">
    <property type="entry name" value="BRO1_sf"/>
</dbReference>
<dbReference type="SUPFAM" id="SSF46585">
    <property type="entry name" value="HR1 repeat"/>
    <property type="match status" value="1"/>
</dbReference>
<feature type="domain" description="REM-1" evidence="6">
    <location>
        <begin position="3"/>
        <end position="77"/>
    </location>
</feature>
<evidence type="ECO:0000259" key="6">
    <source>
        <dbReference type="PROSITE" id="PS51860"/>
    </source>
</evidence>
<dbReference type="SMART" id="SM00742">
    <property type="entry name" value="Hr1"/>
    <property type="match status" value="1"/>
</dbReference>
<dbReference type="FunCoup" id="E9FZC9">
    <property type="interactions" value="27"/>
</dbReference>
<dbReference type="OrthoDB" id="64867at2759"/>
<dbReference type="GO" id="GO:0051497">
    <property type="term" value="P:negative regulation of stress fiber assembly"/>
    <property type="evidence" value="ECO:0000318"/>
    <property type="project" value="GO_Central"/>
</dbReference>
<sequence>GSDPRAATCRSKLQSKRAKLNQEINKELRLRAGAENLFKATSNKKLRETVSLELSFVNSNLQLLKEQLAVLNSSVEVYQGDQHGGLTHHIPMIPLGLKETKEVPFHDALHEFIEDHYKGKADEYLEAIAELSDLRQAMRTPSRDATGIGLLYEYYNQLYFFERRFFSPERGLGVFFDWFDSLTGVPSAQRTVAFEKACVLFNLGALHTQIGTRLERGTGDGLDGSVDNFLRAAAVFRFIVDNFTNAPSMDLAPQVLEAFILLMIAQARECLFEKLLLSYRGESAPAQDIDAYLEQAQEAAELSDSYQRVYEALSIELVKDYVPDSWIALVQVKSQYYEATAHQMVGSGLVASIDGRPLSLKTKETLTFITIIDIRVPKNGAEQLQLGLSHMRESVLLHEESLRLQRMCRDLKKRDHLSTFLRRAHDAALSAYTRALGDDEFGEALDPPPILASTKLQLSFGQPDFGQHPVDDLFRGLGPLTLFSAKHKWNPPRLANLRKLHDQGFGFSVRGDGPIIIAGVDGGSIADLAGVREGDVIIGIGDVDVKWSTHEEVVSLIKNARNDLSLKLIQPVEKPTQPSKVFILN</sequence>
<dbReference type="InterPro" id="IPR001478">
    <property type="entry name" value="PDZ"/>
</dbReference>
<dbReference type="Gene3D" id="2.30.42.10">
    <property type="match status" value="1"/>
</dbReference>
<dbReference type="SMART" id="SM01041">
    <property type="entry name" value="BRO1"/>
    <property type="match status" value="1"/>
</dbReference>
<evidence type="ECO:0000259" key="5">
    <source>
        <dbReference type="PROSITE" id="PS51180"/>
    </source>
</evidence>
<evidence type="ECO:0000313" key="8">
    <source>
        <dbReference type="Proteomes" id="UP000000305"/>
    </source>
</evidence>
<proteinExistence type="inferred from homology"/>
<dbReference type="PANTHER" id="PTHR23031">
    <property type="entry name" value="RHOPHILIN"/>
    <property type="match status" value="1"/>
</dbReference>
<dbReference type="CDD" id="cd06712">
    <property type="entry name" value="PDZ_rhophilin-like"/>
    <property type="match status" value="1"/>
</dbReference>
<evidence type="ECO:0000259" key="4">
    <source>
        <dbReference type="PROSITE" id="PS50106"/>
    </source>
</evidence>
<keyword evidence="2 3" id="KW-0175">Coiled coil</keyword>
<dbReference type="Proteomes" id="UP000000305">
    <property type="component" value="Unassembled WGS sequence"/>
</dbReference>
<dbReference type="PhylomeDB" id="E9FZC9"/>
<gene>
    <name evidence="7" type="ORF">DAPPUDRAFT_43798</name>
</gene>
<dbReference type="InterPro" id="IPR036034">
    <property type="entry name" value="PDZ_sf"/>
</dbReference>
<dbReference type="SMART" id="SM00228">
    <property type="entry name" value="PDZ"/>
    <property type="match status" value="1"/>
</dbReference>